<dbReference type="Proteomes" id="UP000024635">
    <property type="component" value="Unassembled WGS sequence"/>
</dbReference>
<accession>A0A016WXA4</accession>
<name>A0A016WXA4_9BILA</name>
<proteinExistence type="predicted"/>
<dbReference type="AlphaFoldDB" id="A0A016WXA4"/>
<protein>
    <submittedName>
        <fullName evidence="1">Uncharacterized protein</fullName>
    </submittedName>
</protein>
<evidence type="ECO:0000313" key="1">
    <source>
        <dbReference type="EMBL" id="EYC44444.1"/>
    </source>
</evidence>
<sequence length="69" mass="8298">MGPTWRRMIALGQLYRCMRIDQKLMCTTFRNRAFSIRSRSYRRRLVSTPLAQGAQRQKFSTKFSTLHER</sequence>
<evidence type="ECO:0000313" key="2">
    <source>
        <dbReference type="Proteomes" id="UP000024635"/>
    </source>
</evidence>
<reference evidence="2" key="1">
    <citation type="journal article" date="2015" name="Nat. Genet.">
        <title>The genome and transcriptome of the zoonotic hookworm Ancylostoma ceylanicum identify infection-specific gene families.</title>
        <authorList>
            <person name="Schwarz E.M."/>
            <person name="Hu Y."/>
            <person name="Antoshechkin I."/>
            <person name="Miller M.M."/>
            <person name="Sternberg P.W."/>
            <person name="Aroian R.V."/>
        </authorList>
    </citation>
    <scope>NUCLEOTIDE SEQUENCE</scope>
    <source>
        <strain evidence="2">HY135</strain>
    </source>
</reference>
<dbReference type="EMBL" id="JARK01000061">
    <property type="protein sequence ID" value="EYC44444.1"/>
    <property type="molecule type" value="Genomic_DNA"/>
</dbReference>
<organism evidence="1 2">
    <name type="scientific">Ancylostoma ceylanicum</name>
    <dbReference type="NCBI Taxonomy" id="53326"/>
    <lineage>
        <taxon>Eukaryota</taxon>
        <taxon>Metazoa</taxon>
        <taxon>Ecdysozoa</taxon>
        <taxon>Nematoda</taxon>
        <taxon>Chromadorea</taxon>
        <taxon>Rhabditida</taxon>
        <taxon>Rhabditina</taxon>
        <taxon>Rhabditomorpha</taxon>
        <taxon>Strongyloidea</taxon>
        <taxon>Ancylostomatidae</taxon>
        <taxon>Ancylostomatinae</taxon>
        <taxon>Ancylostoma</taxon>
    </lineage>
</organism>
<gene>
    <name evidence="1" type="primary">Acey_s0461.g1880</name>
    <name evidence="1" type="ORF">Y032_0461g1880</name>
</gene>
<keyword evidence="2" id="KW-1185">Reference proteome</keyword>
<comment type="caution">
    <text evidence="1">The sequence shown here is derived from an EMBL/GenBank/DDBJ whole genome shotgun (WGS) entry which is preliminary data.</text>
</comment>